<dbReference type="KEGG" id="rcu:8258755"/>
<dbReference type="GO" id="GO:0009734">
    <property type="term" value="P:auxin-activated signaling pathway"/>
    <property type="evidence" value="ECO:0007669"/>
    <property type="project" value="UniProtKB-KW"/>
</dbReference>
<sequence length="447" mass="48331">MGLLDIFIASVIPVVKVLLITAVGSFLAIDYVDILGVDARKHLNNIVFFVFNPALVGSNIAKYITLRSMGVLWFMPLNILITFIIGSMLGWLLIKSTKAPHELWGLVLGCCSAGNLGNLPMIIIPTVCKERGSPFGDVDVCYTHGLAYASLSMAIGSIYMWSYVYNIVRLYSNKDCGGTKLDAITKGAKSSGETPKNLSRCCTGPLLPLENSSRDEEHMDCFELECTLSKEKEEVSILDRIKQGLQMVTEFKLKRLFAPSTTGAVIGFIIGTTPQLREALIGDNAPLHVIPDSASLLGDAAIPSITLGVGANLLTGLKGSAVQLPVIVGIMVVRYIILPICGVVIVKSAVHLGLVQSDPLYQFVLLLQFALPPAMNIGLSDKLKCLGQVEHELVIDVLVRPHNARAGMMTQLFGAGESECSVILLWSYAVASVSLTLWSTFFMWLVG</sequence>
<dbReference type="STRING" id="3988.B9SRB0"/>
<feature type="transmembrane region" description="Helical" evidence="10">
    <location>
        <begin position="326"/>
        <end position="348"/>
    </location>
</feature>
<evidence type="ECO:0000313" key="11">
    <source>
        <dbReference type="EMBL" id="EEF33841.1"/>
    </source>
</evidence>
<dbReference type="GO" id="GO:0022857">
    <property type="term" value="F:transmembrane transporter activity"/>
    <property type="evidence" value="ECO:0000318"/>
    <property type="project" value="GO_Central"/>
</dbReference>
<gene>
    <name evidence="11" type="ORF">RCOM_0613550</name>
</gene>
<comment type="function">
    <text evidence="8">Involved in cellular auxin homeostasis by regulating auxin metabolism. Regulates intracellular auxin accumulation at the endoplasmic reticulum and thus auxin availability for nuclear auxin signaling.</text>
</comment>
<comment type="subcellular location">
    <subcellularLocation>
        <location evidence="1">Endoplasmic reticulum membrane</location>
        <topology evidence="1">Multi-pass membrane protein</topology>
    </subcellularLocation>
</comment>
<keyword evidence="2" id="KW-0813">Transport</keyword>
<reference evidence="12" key="1">
    <citation type="journal article" date="2010" name="Nat. Biotechnol.">
        <title>Draft genome sequence of the oilseed species Ricinus communis.</title>
        <authorList>
            <person name="Chan A.P."/>
            <person name="Crabtree J."/>
            <person name="Zhao Q."/>
            <person name="Lorenzi H."/>
            <person name="Orvis J."/>
            <person name="Puiu D."/>
            <person name="Melake-Berhan A."/>
            <person name="Jones K.M."/>
            <person name="Redman J."/>
            <person name="Chen G."/>
            <person name="Cahoon E.B."/>
            <person name="Gedil M."/>
            <person name="Stanke M."/>
            <person name="Haas B.J."/>
            <person name="Wortman J.R."/>
            <person name="Fraser-Liggett C.M."/>
            <person name="Ravel J."/>
            <person name="Rabinowicz P.D."/>
        </authorList>
    </citation>
    <scope>NUCLEOTIDE SEQUENCE [LARGE SCALE GENOMIC DNA]</scope>
    <source>
        <strain evidence="12">cv. Hale</strain>
    </source>
</reference>
<dbReference type="InParanoid" id="B9SRB0"/>
<feature type="transmembrane region" description="Helical" evidence="10">
    <location>
        <begin position="71"/>
        <end position="94"/>
    </location>
</feature>
<comment type="similarity">
    <text evidence="9">Belongs to the auxin efflux carrier (TC 2.A.69.2) family.</text>
</comment>
<evidence type="ECO:0000256" key="10">
    <source>
        <dbReference type="SAM" id="Phobius"/>
    </source>
</evidence>
<dbReference type="EMBL" id="EQ974096">
    <property type="protein sequence ID" value="EEF33841.1"/>
    <property type="molecule type" value="Genomic_DNA"/>
</dbReference>
<evidence type="ECO:0000256" key="4">
    <source>
        <dbReference type="ARBA" id="ARBA00022824"/>
    </source>
</evidence>
<keyword evidence="7" id="KW-0927">Auxin signaling pathway</keyword>
<evidence type="ECO:0000256" key="8">
    <source>
        <dbReference type="ARBA" id="ARBA00025100"/>
    </source>
</evidence>
<keyword evidence="12" id="KW-1185">Reference proteome</keyword>
<dbReference type="PANTHER" id="PTHR31651">
    <property type="match status" value="1"/>
</dbReference>
<dbReference type="OMA" id="ENNDRTT"/>
<evidence type="ECO:0000256" key="3">
    <source>
        <dbReference type="ARBA" id="ARBA00022692"/>
    </source>
</evidence>
<organism evidence="11 12">
    <name type="scientific">Ricinus communis</name>
    <name type="common">Castor bean</name>
    <dbReference type="NCBI Taxonomy" id="3988"/>
    <lineage>
        <taxon>Eukaryota</taxon>
        <taxon>Viridiplantae</taxon>
        <taxon>Streptophyta</taxon>
        <taxon>Embryophyta</taxon>
        <taxon>Tracheophyta</taxon>
        <taxon>Spermatophyta</taxon>
        <taxon>Magnoliopsida</taxon>
        <taxon>eudicotyledons</taxon>
        <taxon>Gunneridae</taxon>
        <taxon>Pentapetalae</taxon>
        <taxon>rosids</taxon>
        <taxon>fabids</taxon>
        <taxon>Malpighiales</taxon>
        <taxon>Euphorbiaceae</taxon>
        <taxon>Acalyphoideae</taxon>
        <taxon>Acalypheae</taxon>
        <taxon>Ricinus</taxon>
    </lineage>
</organism>
<evidence type="ECO:0000256" key="6">
    <source>
        <dbReference type="ARBA" id="ARBA00023136"/>
    </source>
</evidence>
<feature type="transmembrane region" description="Helical" evidence="10">
    <location>
        <begin position="6"/>
        <end position="31"/>
    </location>
</feature>
<accession>B9SRB0</accession>
<evidence type="ECO:0000256" key="7">
    <source>
        <dbReference type="ARBA" id="ARBA00023294"/>
    </source>
</evidence>
<dbReference type="PANTHER" id="PTHR31651:SF40">
    <property type="entry name" value="SYMPORTER, PUTATIVE-RELATED"/>
    <property type="match status" value="1"/>
</dbReference>
<dbReference type="GO" id="GO:0080162">
    <property type="term" value="P:endoplasmic reticulum to cytosol auxin transport"/>
    <property type="evidence" value="ECO:0007669"/>
    <property type="project" value="InterPro"/>
</dbReference>
<dbReference type="Proteomes" id="UP000008311">
    <property type="component" value="Unassembled WGS sequence"/>
</dbReference>
<dbReference type="AlphaFoldDB" id="B9SRB0"/>
<feature type="transmembrane region" description="Helical" evidence="10">
    <location>
        <begin position="296"/>
        <end position="314"/>
    </location>
</feature>
<dbReference type="Pfam" id="PF03547">
    <property type="entry name" value="Mem_trans"/>
    <property type="match status" value="1"/>
</dbReference>
<protein>
    <submittedName>
        <fullName evidence="11">Auxin:hydrogen symporter, putative</fullName>
    </submittedName>
</protein>
<dbReference type="GO" id="GO:0005789">
    <property type="term" value="C:endoplasmic reticulum membrane"/>
    <property type="evidence" value="ECO:0007669"/>
    <property type="project" value="UniProtKB-SubCell"/>
</dbReference>
<feature type="transmembrane region" description="Helical" evidence="10">
    <location>
        <begin position="103"/>
        <end position="125"/>
    </location>
</feature>
<keyword evidence="5 10" id="KW-1133">Transmembrane helix</keyword>
<dbReference type="eggNOG" id="KOG2722">
    <property type="taxonomic scope" value="Eukaryota"/>
</dbReference>
<keyword evidence="3 10" id="KW-0812">Transmembrane</keyword>
<feature type="transmembrane region" description="Helical" evidence="10">
    <location>
        <begin position="256"/>
        <end position="276"/>
    </location>
</feature>
<proteinExistence type="inferred from homology"/>
<evidence type="ECO:0000256" key="9">
    <source>
        <dbReference type="ARBA" id="ARBA00025752"/>
    </source>
</evidence>
<dbReference type="InterPro" id="IPR045033">
    <property type="entry name" value="PILS1/3/4/5/7"/>
</dbReference>
<name>B9SRB0_RICCO</name>
<evidence type="ECO:0000256" key="1">
    <source>
        <dbReference type="ARBA" id="ARBA00004477"/>
    </source>
</evidence>
<feature type="transmembrane region" description="Helical" evidence="10">
    <location>
        <begin position="423"/>
        <end position="446"/>
    </location>
</feature>
<dbReference type="InterPro" id="IPR004776">
    <property type="entry name" value="Mem_transp_PIN-like"/>
</dbReference>
<evidence type="ECO:0000256" key="5">
    <source>
        <dbReference type="ARBA" id="ARBA00022989"/>
    </source>
</evidence>
<evidence type="ECO:0000256" key="2">
    <source>
        <dbReference type="ARBA" id="ARBA00022448"/>
    </source>
</evidence>
<dbReference type="OrthoDB" id="191139at2759"/>
<feature type="transmembrane region" description="Helical" evidence="10">
    <location>
        <begin position="145"/>
        <end position="164"/>
    </location>
</feature>
<dbReference type="GO" id="GO:0016020">
    <property type="term" value="C:membrane"/>
    <property type="evidence" value="ECO:0000318"/>
    <property type="project" value="GO_Central"/>
</dbReference>
<evidence type="ECO:0000313" key="12">
    <source>
        <dbReference type="Proteomes" id="UP000008311"/>
    </source>
</evidence>
<feature type="transmembrane region" description="Helical" evidence="10">
    <location>
        <begin position="360"/>
        <end position="379"/>
    </location>
</feature>
<keyword evidence="6 10" id="KW-0472">Membrane</keyword>
<keyword evidence="4" id="KW-0256">Endoplasmic reticulum</keyword>